<dbReference type="Pfam" id="PF13521">
    <property type="entry name" value="AAA_28"/>
    <property type="match status" value="1"/>
</dbReference>
<dbReference type="OrthoDB" id="15417at2759"/>
<sequence>MLFSRDIESRFYVQSSQSSKASVPIFIEKSLIQRVLIQLDVAYLECFEISRVSRQKLTTRTVQIHQLPHKEKRKDLCQDTQLQQLPVHSSSHINTNKRPNTFSRSFSTHKVEGSSESDREPLRATLQKRLNTIHQHRDPSKPMLIVLCVEGCHGTGKTSVCSSFRKAGFNVLDEGFLDMPNYGLSPQTLVMESIWVTNWFQRILSIRQQLGERDGLVIVDRSPYSAVYYAGQKGKILEPWIREQIEDLKKDSNVFTYTVSLKVEQELLWTRISERLKRQPERAAYREDSRDWMDATNNWYNSRDWDFIIENNEKSIQDLMDALVTCVSGRDKTFMELCKGSATQSVEGCSWTGPVSPMKAAQSPVVKLLTKLGERNIERLILEVLIDPIEWNAFYRNL</sequence>
<dbReference type="EMBL" id="MDYQ01000019">
    <property type="protein sequence ID" value="PRP87566.1"/>
    <property type="molecule type" value="Genomic_DNA"/>
</dbReference>
<evidence type="ECO:0000259" key="2">
    <source>
        <dbReference type="Pfam" id="PF13521"/>
    </source>
</evidence>
<feature type="compositionally biased region" description="Basic and acidic residues" evidence="1">
    <location>
        <begin position="109"/>
        <end position="121"/>
    </location>
</feature>
<dbReference type="Proteomes" id="UP000241769">
    <property type="component" value="Unassembled WGS sequence"/>
</dbReference>
<gene>
    <name evidence="3" type="ORF">PROFUN_04593</name>
</gene>
<name>A0A2P6NUF0_9EUKA</name>
<dbReference type="InterPro" id="IPR027417">
    <property type="entry name" value="P-loop_NTPase"/>
</dbReference>
<evidence type="ECO:0000256" key="1">
    <source>
        <dbReference type="SAM" id="MobiDB-lite"/>
    </source>
</evidence>
<accession>A0A2P6NUF0</accession>
<evidence type="ECO:0000313" key="4">
    <source>
        <dbReference type="Proteomes" id="UP000241769"/>
    </source>
</evidence>
<dbReference type="Gene3D" id="3.40.50.300">
    <property type="entry name" value="P-loop containing nucleotide triphosphate hydrolases"/>
    <property type="match status" value="1"/>
</dbReference>
<feature type="compositionally biased region" description="Polar residues" evidence="1">
    <location>
        <begin position="87"/>
        <end position="108"/>
    </location>
</feature>
<comment type="caution">
    <text evidence="3">The sequence shown here is derived from an EMBL/GenBank/DDBJ whole genome shotgun (WGS) entry which is preliminary data.</text>
</comment>
<proteinExistence type="predicted"/>
<dbReference type="AlphaFoldDB" id="A0A2P6NUF0"/>
<organism evidence="3 4">
    <name type="scientific">Planoprotostelium fungivorum</name>
    <dbReference type="NCBI Taxonomy" id="1890364"/>
    <lineage>
        <taxon>Eukaryota</taxon>
        <taxon>Amoebozoa</taxon>
        <taxon>Evosea</taxon>
        <taxon>Variosea</taxon>
        <taxon>Cavosteliida</taxon>
        <taxon>Cavosteliaceae</taxon>
        <taxon>Planoprotostelium</taxon>
    </lineage>
</organism>
<protein>
    <recommendedName>
        <fullName evidence="2">NadR/Ttd14 AAA domain-containing protein</fullName>
    </recommendedName>
</protein>
<evidence type="ECO:0000313" key="3">
    <source>
        <dbReference type="EMBL" id="PRP87566.1"/>
    </source>
</evidence>
<dbReference type="InterPro" id="IPR038727">
    <property type="entry name" value="NadR/Ttd14_AAA_dom"/>
</dbReference>
<keyword evidence="4" id="KW-1185">Reference proteome</keyword>
<feature type="region of interest" description="Disordered" evidence="1">
    <location>
        <begin position="87"/>
        <end position="121"/>
    </location>
</feature>
<feature type="domain" description="NadR/Ttd14 AAA" evidence="2">
    <location>
        <begin position="148"/>
        <end position="296"/>
    </location>
</feature>
<dbReference type="SUPFAM" id="SSF52540">
    <property type="entry name" value="P-loop containing nucleoside triphosphate hydrolases"/>
    <property type="match status" value="1"/>
</dbReference>
<reference evidence="3 4" key="1">
    <citation type="journal article" date="2018" name="Genome Biol. Evol.">
        <title>Multiple Roots of Fruiting Body Formation in Amoebozoa.</title>
        <authorList>
            <person name="Hillmann F."/>
            <person name="Forbes G."/>
            <person name="Novohradska S."/>
            <person name="Ferling I."/>
            <person name="Riege K."/>
            <person name="Groth M."/>
            <person name="Westermann M."/>
            <person name="Marz M."/>
            <person name="Spaller T."/>
            <person name="Winckler T."/>
            <person name="Schaap P."/>
            <person name="Glockner G."/>
        </authorList>
    </citation>
    <scope>NUCLEOTIDE SEQUENCE [LARGE SCALE GENOMIC DNA]</scope>
    <source>
        <strain evidence="3 4">Jena</strain>
    </source>
</reference>
<dbReference type="InParanoid" id="A0A2P6NUF0"/>